<evidence type="ECO:0000256" key="1">
    <source>
        <dbReference type="SAM" id="Phobius"/>
    </source>
</evidence>
<sequence length="316" mass="34059">MVNSSWFIVRRQKKSATNCELRTANQSGQAVIILLLVMVLALAIGLSVIGRSVTEISTSTKTEDSSRAFSAAEAGIERLLQLAPQSGSGTAGSIDFSNQSQAQGLQWTADLPKPGLALEYPPFGKESFAQFWLANPDTLTSVYNLDSFDIYFGDPKQDYSAITGKPENQPAIEVSVILFAPPESSYYSKSYFFDSKNDRAGAGGNNFSSCNLGPSPIGTNAYSELRSFYCKATVTGYKNNPGDVPIMVRARMLYTSTSHPAAIHPASGGSFPFQASVFQSTGVSGGVARNLQIFQQKWVLPQIFDYALFSAGDLSK</sequence>
<evidence type="ECO:0000313" key="3">
    <source>
        <dbReference type="Proteomes" id="UP000176405"/>
    </source>
</evidence>
<keyword evidence="1" id="KW-0812">Transmembrane</keyword>
<dbReference type="EMBL" id="MFDH01000029">
    <property type="protein sequence ID" value="OGE35015.1"/>
    <property type="molecule type" value="Genomic_DNA"/>
</dbReference>
<dbReference type="Proteomes" id="UP000176405">
    <property type="component" value="Unassembled WGS sequence"/>
</dbReference>
<feature type="transmembrane region" description="Helical" evidence="1">
    <location>
        <begin position="30"/>
        <end position="49"/>
    </location>
</feature>
<reference evidence="2 3" key="1">
    <citation type="journal article" date="2016" name="Nat. Commun.">
        <title>Thousands of microbial genomes shed light on interconnected biogeochemical processes in an aquifer system.</title>
        <authorList>
            <person name="Anantharaman K."/>
            <person name="Brown C.T."/>
            <person name="Hug L.A."/>
            <person name="Sharon I."/>
            <person name="Castelle C.J."/>
            <person name="Probst A.J."/>
            <person name="Thomas B.C."/>
            <person name="Singh A."/>
            <person name="Wilkins M.J."/>
            <person name="Karaoz U."/>
            <person name="Brodie E.L."/>
            <person name="Williams K.H."/>
            <person name="Hubbard S.S."/>
            <person name="Banfield J.F."/>
        </authorList>
    </citation>
    <scope>NUCLEOTIDE SEQUENCE [LARGE SCALE GENOMIC DNA]</scope>
</reference>
<evidence type="ECO:0008006" key="4">
    <source>
        <dbReference type="Google" id="ProtNLM"/>
    </source>
</evidence>
<proteinExistence type="predicted"/>
<name>A0A1F5K2F2_9BACT</name>
<accession>A0A1F5K2F2</accession>
<keyword evidence="1" id="KW-1133">Transmembrane helix</keyword>
<protein>
    <recommendedName>
        <fullName evidence="4">Type 4 fimbrial biogenesis protein PilX N-terminal domain-containing protein</fullName>
    </recommendedName>
</protein>
<dbReference type="AlphaFoldDB" id="A0A1F5K2F2"/>
<evidence type="ECO:0000313" key="2">
    <source>
        <dbReference type="EMBL" id="OGE35015.1"/>
    </source>
</evidence>
<gene>
    <name evidence="2" type="ORF">A3E45_01675</name>
</gene>
<organism evidence="2 3">
    <name type="scientific">Candidatus Daviesbacteria bacterium RIFCSPHIGHO2_12_FULL_43_11</name>
    <dbReference type="NCBI Taxonomy" id="1797780"/>
    <lineage>
        <taxon>Bacteria</taxon>
        <taxon>Candidatus Daviesiibacteriota</taxon>
    </lineage>
</organism>
<comment type="caution">
    <text evidence="2">The sequence shown here is derived from an EMBL/GenBank/DDBJ whole genome shotgun (WGS) entry which is preliminary data.</text>
</comment>
<dbReference type="STRING" id="1797780.A3E45_01675"/>
<keyword evidence="1" id="KW-0472">Membrane</keyword>